<evidence type="ECO:0000313" key="1">
    <source>
        <dbReference type="EMBL" id="MCX2975264.1"/>
    </source>
</evidence>
<dbReference type="EMBL" id="SHNP01000007">
    <property type="protein sequence ID" value="MCX2975264.1"/>
    <property type="molecule type" value="Genomic_DNA"/>
</dbReference>
<protein>
    <submittedName>
        <fullName evidence="1">Uncharacterized protein</fullName>
    </submittedName>
</protein>
<dbReference type="Proteomes" id="UP001143307">
    <property type="component" value="Unassembled WGS sequence"/>
</dbReference>
<reference evidence="1" key="1">
    <citation type="submission" date="2019-02" db="EMBL/GenBank/DDBJ databases">
        <authorList>
            <person name="Li S.-H."/>
        </authorList>
    </citation>
    <scope>NUCLEOTIDE SEQUENCE</scope>
    <source>
        <strain evidence="1">IMCC8485</strain>
    </source>
</reference>
<comment type="caution">
    <text evidence="1">The sequence shown here is derived from an EMBL/GenBank/DDBJ whole genome shotgun (WGS) entry which is preliminary data.</text>
</comment>
<accession>A0ABT3SZ41</accession>
<sequence>MATSWCFTYLADRWRAGLGIFLCSLLLGLHTSTLAQDSRYQRILVALQTSDEALKSRFATSALLELTEVYLAEADLARKESEAAQNPAKLKAWSSAVEQYAIQLTLVAEDIELGLPVEFRLHAREVAAVSVVGRTVMLAHPRYSQQAAFEQSVLMHFCHGSICRELTAVDKAPIPIPMSPSLIVPQWTFSARGPSCSHINLQISFRDQGVLSQQKQLCQQLMQEVEMLATELGWQIRHEVAVDWETLRVKPTPMRPEHLVLLNDAGDSLLISLPILYSTPGLLETLSPWLRQRHISDGPPEVLLDSKVLGWE</sequence>
<dbReference type="RefSeq" id="WP_279253916.1">
    <property type="nucleotide sequence ID" value="NZ_SHNP01000007.1"/>
</dbReference>
<name>A0ABT3SZ41_9GAMM</name>
<organism evidence="1 2">
    <name type="scientific">Candidatus Seongchinamella marina</name>
    <dbReference type="NCBI Taxonomy" id="2518990"/>
    <lineage>
        <taxon>Bacteria</taxon>
        <taxon>Pseudomonadati</taxon>
        <taxon>Pseudomonadota</taxon>
        <taxon>Gammaproteobacteria</taxon>
        <taxon>Cellvibrionales</taxon>
        <taxon>Halieaceae</taxon>
        <taxon>Seongchinamella</taxon>
    </lineage>
</organism>
<gene>
    <name evidence="1" type="ORF">EYC87_16915</name>
</gene>
<evidence type="ECO:0000313" key="2">
    <source>
        <dbReference type="Proteomes" id="UP001143307"/>
    </source>
</evidence>
<proteinExistence type="predicted"/>
<keyword evidence="2" id="KW-1185">Reference proteome</keyword>